<dbReference type="PANTHER" id="PTHR30486:SF15">
    <property type="entry name" value="TYPE II_IV SECRETION SYSTEM ATPASE"/>
    <property type="match status" value="1"/>
</dbReference>
<comment type="similarity">
    <text evidence="1">Belongs to the GSP E family.</text>
</comment>
<dbReference type="CDD" id="cd01130">
    <property type="entry name" value="VirB11-like_ATPase"/>
    <property type="match status" value="1"/>
</dbReference>
<dbReference type="Gene3D" id="3.40.50.300">
    <property type="entry name" value="P-loop containing nucleotide triphosphate hydrolases"/>
    <property type="match status" value="1"/>
</dbReference>
<sequence length="343" mass="38525">DEVYIEEDDAIRKTEIIFRDNNHIRNLVDKILSPLGLRVDESSPMVDARLKNGSRINVVLNPITINDVVVTIRRFKKNIMDIESLKKEGTINKKVADFIKICVKSKLNIIVSGATSTGKTTFLNIISNFIQPDERIVTIEETLELNLNLPHVIKLESRPPNLEGKGEITIRDLVRNSLRMRPDRIVVGEIRGAEAVDVLQAMNTGHSGSMTTVHSNSPKDLVTRLETMILMSGLNSNPSTARRMIASSIDMIIHLGKLKNGRRILLRVSELLNKNEFIGNNTVLGVKDIFKYKAEDAGINDNENNENNESCRGDIVYTGYTPTFMDKIKSRGLNFNFKNENLG</sequence>
<comment type="caution">
    <text evidence="3">The sequence shown here is derived from an EMBL/GenBank/DDBJ whole genome shotgun (WGS) entry which is preliminary data.</text>
</comment>
<feature type="domain" description="Bacterial type II secretion system protein E" evidence="2">
    <location>
        <begin position="2"/>
        <end position="255"/>
    </location>
</feature>
<dbReference type="Pfam" id="PF00437">
    <property type="entry name" value="T2SSE"/>
    <property type="match status" value="1"/>
</dbReference>
<accession>X1KDC6</accession>
<feature type="non-terminal residue" evidence="3">
    <location>
        <position position="1"/>
    </location>
</feature>
<dbReference type="SUPFAM" id="SSF52540">
    <property type="entry name" value="P-loop containing nucleoside triphosphate hydrolases"/>
    <property type="match status" value="1"/>
</dbReference>
<dbReference type="GO" id="GO:0016887">
    <property type="term" value="F:ATP hydrolysis activity"/>
    <property type="evidence" value="ECO:0007669"/>
    <property type="project" value="InterPro"/>
</dbReference>
<dbReference type="PANTHER" id="PTHR30486">
    <property type="entry name" value="TWITCHING MOTILITY PROTEIN PILT"/>
    <property type="match status" value="1"/>
</dbReference>
<evidence type="ECO:0000259" key="2">
    <source>
        <dbReference type="Pfam" id="PF00437"/>
    </source>
</evidence>
<dbReference type="AlphaFoldDB" id="X1KDC6"/>
<evidence type="ECO:0000313" key="3">
    <source>
        <dbReference type="EMBL" id="GAH91635.1"/>
    </source>
</evidence>
<proteinExistence type="inferred from homology"/>
<protein>
    <recommendedName>
        <fullName evidence="2">Bacterial type II secretion system protein E domain-containing protein</fullName>
    </recommendedName>
</protein>
<evidence type="ECO:0000256" key="1">
    <source>
        <dbReference type="ARBA" id="ARBA00006611"/>
    </source>
</evidence>
<reference evidence="3" key="1">
    <citation type="journal article" date="2014" name="Front. Microbiol.">
        <title>High frequency of phylogenetically diverse reductive dehalogenase-homologous genes in deep subseafloor sedimentary metagenomes.</title>
        <authorList>
            <person name="Kawai M."/>
            <person name="Futagami T."/>
            <person name="Toyoda A."/>
            <person name="Takaki Y."/>
            <person name="Nishi S."/>
            <person name="Hori S."/>
            <person name="Arai W."/>
            <person name="Tsubouchi T."/>
            <person name="Morono Y."/>
            <person name="Uchiyama I."/>
            <person name="Ito T."/>
            <person name="Fujiyama A."/>
            <person name="Inagaki F."/>
            <person name="Takami H."/>
        </authorList>
    </citation>
    <scope>NUCLEOTIDE SEQUENCE</scope>
    <source>
        <strain evidence="3">Expedition CK06-06</strain>
    </source>
</reference>
<dbReference type="Gene3D" id="3.30.450.380">
    <property type="match status" value="1"/>
</dbReference>
<dbReference type="InterPro" id="IPR050921">
    <property type="entry name" value="T4SS_GSP_E_ATPase"/>
</dbReference>
<dbReference type="InterPro" id="IPR001482">
    <property type="entry name" value="T2SS/T4SS_dom"/>
</dbReference>
<dbReference type="InterPro" id="IPR027417">
    <property type="entry name" value="P-loop_NTPase"/>
</dbReference>
<organism evidence="3">
    <name type="scientific">marine sediment metagenome</name>
    <dbReference type="NCBI Taxonomy" id="412755"/>
    <lineage>
        <taxon>unclassified sequences</taxon>
        <taxon>metagenomes</taxon>
        <taxon>ecological metagenomes</taxon>
    </lineage>
</organism>
<gene>
    <name evidence="3" type="ORF">S06H3_03336</name>
</gene>
<name>X1KDC6_9ZZZZ</name>
<dbReference type="EMBL" id="BARV01001075">
    <property type="protein sequence ID" value="GAH91635.1"/>
    <property type="molecule type" value="Genomic_DNA"/>
</dbReference>